<evidence type="ECO:0000256" key="7">
    <source>
        <dbReference type="RuleBase" id="RU003785"/>
    </source>
</evidence>
<dbReference type="GO" id="GO:0005829">
    <property type="term" value="C:cytosol"/>
    <property type="evidence" value="ECO:0007669"/>
    <property type="project" value="EnsemblFungi"/>
</dbReference>
<dbReference type="Pfam" id="PF00519">
    <property type="entry name" value="PPV_E1_C"/>
    <property type="match status" value="1"/>
</dbReference>
<dbReference type="GO" id="GO:0005739">
    <property type="term" value="C:mitochondrion"/>
    <property type="evidence" value="ECO:0007669"/>
    <property type="project" value="EnsemblFungi"/>
</dbReference>
<dbReference type="OMA" id="WGLHLKS"/>
<evidence type="ECO:0000256" key="8">
    <source>
        <dbReference type="SAM" id="MobiDB-lite"/>
    </source>
</evidence>
<dbReference type="RefSeq" id="XP_460840.2">
    <property type="nucleotide sequence ID" value="XM_460840.1"/>
</dbReference>
<dbReference type="GeneID" id="2903575"/>
<dbReference type="GO" id="GO:0000049">
    <property type="term" value="F:tRNA binding"/>
    <property type="evidence" value="ECO:0007669"/>
    <property type="project" value="EnsemblFungi"/>
</dbReference>
<dbReference type="InterPro" id="IPR027417">
    <property type="entry name" value="P-loop_NTPase"/>
</dbReference>
<sequence length="475" mass="55248">MIIRYLRYFKNLMMTTPKKNIVTIVGTTGVGKSQFSIELAKAINGEIINADSMQVYKRLDIITNKHPVEEREGITHHVMDHVNWNEEYFIHRFSKEANNAIEDIHNRGKIPIIIGGTHYYLQNLLFKNKTVGESSSSSKLTKELTNEDIELLDGPVNEIFNKLQQIDPIIAEKFHPEDKRKLRRALEIYITTGQKPSEIYHEQKLDELEDTSLKYNTLLFWVYSDPDILKDRLDKRVDRMMEIGALNEINELYGVYKSQVQVPDCTTGIWQVIGFKEFLPWLEFAGSSNKQEASRLFNEGIDRMKIRTRQYAKYQVKWIKKLLAVELNKETRFNFKYGGKLYLLDATDLGSWDEKVREVGLNIASQFLTTGPTSVTHPEAPAHLQDIFPSNSFLDNFNSNKKLGSEKNWKHYECSVCKDKQGKNLIAVGEESWQIHLKSRRHKRQLGSGERKRKHEQMINQYKQKTPTEEDNSSI</sequence>
<protein>
    <recommendedName>
        <fullName evidence="5 6">tRNA dimethylallyltransferase</fullName>
        <ecNumber evidence="5 6">2.5.1.75</ecNumber>
    </recommendedName>
</protein>
<feature type="region of interest" description="Disordered" evidence="8">
    <location>
        <begin position="438"/>
        <end position="475"/>
    </location>
</feature>
<gene>
    <name evidence="10" type="ordered locus">DEHA2F10934g</name>
</gene>
<dbReference type="InterPro" id="IPR001177">
    <property type="entry name" value="PPV_DNA_helicase_E1_C"/>
</dbReference>
<evidence type="ECO:0000256" key="3">
    <source>
        <dbReference type="ARBA" id="ARBA00022741"/>
    </source>
</evidence>
<dbReference type="InterPro" id="IPR039657">
    <property type="entry name" value="Dimethylallyltransferase"/>
</dbReference>
<dbReference type="GO" id="GO:0006400">
    <property type="term" value="P:tRNA modification"/>
    <property type="evidence" value="ECO:0007669"/>
    <property type="project" value="EnsemblFungi"/>
</dbReference>
<evidence type="ECO:0000259" key="9">
    <source>
        <dbReference type="Pfam" id="PF00519"/>
    </source>
</evidence>
<dbReference type="GO" id="GO:0005524">
    <property type="term" value="F:ATP binding"/>
    <property type="evidence" value="ECO:0007669"/>
    <property type="project" value="UniProtKB-UniRule"/>
</dbReference>
<dbReference type="KEGG" id="dha:DEHA2F10934g"/>
<dbReference type="PANTHER" id="PTHR11088:SF89">
    <property type="entry name" value="TRNA DIMETHYLALLYLTRANSFERASE"/>
    <property type="match status" value="1"/>
</dbReference>
<dbReference type="HAMAP" id="MF_00185">
    <property type="entry name" value="IPP_trans"/>
    <property type="match status" value="1"/>
</dbReference>
<dbReference type="STRING" id="284592.Q6BLT1"/>
<dbReference type="HOGENOM" id="CLU_032616_2_3_1"/>
<comment type="catalytic activity">
    <reaction evidence="5 6">
        <text>adenosine(37) in tRNA + dimethylallyl diphosphate = N(6)-dimethylallyladenosine(37) in tRNA + diphosphate</text>
        <dbReference type="Rhea" id="RHEA:26482"/>
        <dbReference type="Rhea" id="RHEA-COMP:10162"/>
        <dbReference type="Rhea" id="RHEA-COMP:10375"/>
        <dbReference type="ChEBI" id="CHEBI:33019"/>
        <dbReference type="ChEBI" id="CHEBI:57623"/>
        <dbReference type="ChEBI" id="CHEBI:74411"/>
        <dbReference type="ChEBI" id="CHEBI:74415"/>
        <dbReference type="EC" id="2.5.1.75"/>
    </reaction>
</comment>
<dbReference type="AlphaFoldDB" id="Q6BLT1"/>
<comment type="function">
    <text evidence="5">Catalyzes the transfer of a dimethylallyl group onto the adenine at position 37.</text>
</comment>
<dbReference type="GO" id="GO:0003677">
    <property type="term" value="F:DNA binding"/>
    <property type="evidence" value="ECO:0007669"/>
    <property type="project" value="InterPro"/>
</dbReference>
<dbReference type="InterPro" id="IPR030666">
    <property type="entry name" value="IPP_transferase_euk"/>
</dbReference>
<accession>Q6BLT1</accession>
<evidence type="ECO:0000256" key="5">
    <source>
        <dbReference type="PIRNR" id="PIRNR039110"/>
    </source>
</evidence>
<dbReference type="PANTHER" id="PTHR11088">
    <property type="entry name" value="TRNA DIMETHYLALLYLTRANSFERASE"/>
    <property type="match status" value="1"/>
</dbReference>
<dbReference type="GO" id="GO:0006260">
    <property type="term" value="P:DNA replication"/>
    <property type="evidence" value="ECO:0007669"/>
    <property type="project" value="InterPro"/>
</dbReference>
<reference evidence="10 11" key="1">
    <citation type="journal article" date="2004" name="Nature">
        <title>Genome evolution in yeasts.</title>
        <authorList>
            <consortium name="Genolevures"/>
            <person name="Dujon B."/>
            <person name="Sherman D."/>
            <person name="Fischer G."/>
            <person name="Durrens P."/>
            <person name="Casaregola S."/>
            <person name="Lafontaine I."/>
            <person name="de Montigny J."/>
            <person name="Marck C."/>
            <person name="Neuveglise C."/>
            <person name="Talla E."/>
            <person name="Goffard N."/>
            <person name="Frangeul L."/>
            <person name="Aigle M."/>
            <person name="Anthouard V."/>
            <person name="Babour A."/>
            <person name="Barbe V."/>
            <person name="Barnay S."/>
            <person name="Blanchin S."/>
            <person name="Beckerich J.M."/>
            <person name="Beyne E."/>
            <person name="Bleykasten C."/>
            <person name="Boisrame A."/>
            <person name="Boyer J."/>
            <person name="Cattolico L."/>
            <person name="Confanioleri F."/>
            <person name="de Daruvar A."/>
            <person name="Despons L."/>
            <person name="Fabre E."/>
            <person name="Fairhead C."/>
            <person name="Ferry-Dumazet H."/>
            <person name="Groppi A."/>
            <person name="Hantraye F."/>
            <person name="Hennequin C."/>
            <person name="Jauniaux N."/>
            <person name="Joyet P."/>
            <person name="Kachouri R."/>
            <person name="Kerrest A."/>
            <person name="Koszul R."/>
            <person name="Lemaire M."/>
            <person name="Lesur I."/>
            <person name="Ma L."/>
            <person name="Muller H."/>
            <person name="Nicaud J.M."/>
            <person name="Nikolski M."/>
            <person name="Oztas S."/>
            <person name="Ozier-Kalogeropoulos O."/>
            <person name="Pellenz S."/>
            <person name="Potier S."/>
            <person name="Richard G.F."/>
            <person name="Straub M.L."/>
            <person name="Suleau A."/>
            <person name="Swennene D."/>
            <person name="Tekaia F."/>
            <person name="Wesolowski-Louvel M."/>
            <person name="Westhof E."/>
            <person name="Wirth B."/>
            <person name="Zeniou-Meyer M."/>
            <person name="Zivanovic I."/>
            <person name="Bolotin-Fukuhara M."/>
            <person name="Thierry A."/>
            <person name="Bouchier C."/>
            <person name="Caudron B."/>
            <person name="Scarpelli C."/>
            <person name="Gaillardin C."/>
            <person name="Weissenbach J."/>
            <person name="Wincker P."/>
            <person name="Souciet J.L."/>
        </authorList>
    </citation>
    <scope>NUCLEOTIDE SEQUENCE [LARGE SCALE GENOMIC DNA]</scope>
    <source>
        <strain evidence="11">ATCC 36239 / CBS 767 / BCRC 21394 / JCM 1990 / NBRC 0083 / IGC 2968</strain>
    </source>
</reference>
<keyword evidence="5 6" id="KW-0819">tRNA processing</keyword>
<feature type="domain" description="DNA helicase E1 C-terminal Papillomavirus" evidence="9">
    <location>
        <begin position="2"/>
        <end position="49"/>
    </location>
</feature>
<dbReference type="Gene3D" id="3.30.160.60">
    <property type="entry name" value="Classic Zinc Finger"/>
    <property type="match status" value="1"/>
</dbReference>
<evidence type="ECO:0000313" key="10">
    <source>
        <dbReference type="EMBL" id="CAG89185.2"/>
    </source>
</evidence>
<dbReference type="InterPro" id="IPR018022">
    <property type="entry name" value="IPT"/>
</dbReference>
<dbReference type="GO" id="GO:0052381">
    <property type="term" value="F:tRNA dimethylallyltransferase activity"/>
    <property type="evidence" value="ECO:0007669"/>
    <property type="project" value="UniProtKB-UniRule"/>
</dbReference>
<dbReference type="VEuPathDB" id="FungiDB:DEHA2F10934g"/>
<keyword evidence="4 5" id="KW-0067">ATP-binding</keyword>
<keyword evidence="3 5" id="KW-0547">Nucleotide-binding</keyword>
<evidence type="ECO:0000256" key="2">
    <source>
        <dbReference type="ARBA" id="ARBA00022679"/>
    </source>
</evidence>
<dbReference type="Gene3D" id="1.10.20.140">
    <property type="match status" value="1"/>
</dbReference>
<dbReference type="Proteomes" id="UP000000599">
    <property type="component" value="Chromosome F"/>
</dbReference>
<dbReference type="PIRSF" id="PIRSF039110">
    <property type="entry name" value="IPP_transferase"/>
    <property type="match status" value="1"/>
</dbReference>
<name>Q6BLT1_DEBHA</name>
<dbReference type="Pfam" id="PF01715">
    <property type="entry name" value="IPPT"/>
    <property type="match status" value="1"/>
</dbReference>
<dbReference type="NCBIfam" id="TIGR00174">
    <property type="entry name" value="miaA"/>
    <property type="match status" value="1"/>
</dbReference>
<comment type="similarity">
    <text evidence="1 5 7">Belongs to the IPP transferase family.</text>
</comment>
<dbReference type="SUPFAM" id="SSF52540">
    <property type="entry name" value="P-loop containing nucleoside triphosphate hydrolases"/>
    <property type="match status" value="2"/>
</dbReference>
<dbReference type="GO" id="GO:0005730">
    <property type="term" value="C:nucleolus"/>
    <property type="evidence" value="ECO:0007669"/>
    <property type="project" value="EnsemblFungi"/>
</dbReference>
<dbReference type="OrthoDB" id="775260at2759"/>
<keyword evidence="11" id="KW-1185">Reference proteome</keyword>
<dbReference type="Gene3D" id="3.40.50.300">
    <property type="entry name" value="P-loop containing nucleotide triphosphate hydrolases"/>
    <property type="match status" value="1"/>
</dbReference>
<proteinExistence type="inferred from homology"/>
<dbReference type="GO" id="GO:0003678">
    <property type="term" value="F:DNA helicase activity"/>
    <property type="evidence" value="ECO:0007669"/>
    <property type="project" value="InterPro"/>
</dbReference>
<evidence type="ECO:0000256" key="4">
    <source>
        <dbReference type="ARBA" id="ARBA00022840"/>
    </source>
</evidence>
<dbReference type="FunCoup" id="Q6BLT1">
    <property type="interactions" value="1022"/>
</dbReference>
<keyword evidence="2 5" id="KW-0808">Transferase</keyword>
<dbReference type="EMBL" id="CR382138">
    <property type="protein sequence ID" value="CAG89185.2"/>
    <property type="molecule type" value="Genomic_DNA"/>
</dbReference>
<dbReference type="InParanoid" id="Q6BLT1"/>
<dbReference type="eggNOG" id="KOG1384">
    <property type="taxonomic scope" value="Eukaryota"/>
</dbReference>
<evidence type="ECO:0000256" key="1">
    <source>
        <dbReference type="ARBA" id="ARBA00005842"/>
    </source>
</evidence>
<keyword evidence="5" id="KW-0963">Cytoplasm</keyword>
<organism evidence="10 11">
    <name type="scientific">Debaryomyces hansenii (strain ATCC 36239 / CBS 767 / BCRC 21394 / JCM 1990 / NBRC 0083 / IGC 2968)</name>
    <name type="common">Yeast</name>
    <name type="synonym">Torulaspora hansenii</name>
    <dbReference type="NCBI Taxonomy" id="284592"/>
    <lineage>
        <taxon>Eukaryota</taxon>
        <taxon>Fungi</taxon>
        <taxon>Dikarya</taxon>
        <taxon>Ascomycota</taxon>
        <taxon>Saccharomycotina</taxon>
        <taxon>Pichiomycetes</taxon>
        <taxon>Debaryomycetaceae</taxon>
        <taxon>Debaryomyces</taxon>
    </lineage>
</organism>
<evidence type="ECO:0000313" key="11">
    <source>
        <dbReference type="Proteomes" id="UP000000599"/>
    </source>
</evidence>
<feature type="compositionally biased region" description="Basic residues" evidence="8">
    <location>
        <begin position="438"/>
        <end position="455"/>
    </location>
</feature>
<dbReference type="EC" id="2.5.1.75" evidence="5 6"/>
<evidence type="ECO:0000256" key="6">
    <source>
        <dbReference type="RuleBase" id="RU003783"/>
    </source>
</evidence>